<evidence type="ECO:0000256" key="9">
    <source>
        <dbReference type="ARBA" id="ARBA00023157"/>
    </source>
</evidence>
<dbReference type="GO" id="GO:0004930">
    <property type="term" value="F:G protein-coupled receptor activity"/>
    <property type="evidence" value="ECO:0007669"/>
    <property type="project" value="UniProtKB-KW"/>
</dbReference>
<evidence type="ECO:0000256" key="14">
    <source>
        <dbReference type="SAM" id="Phobius"/>
    </source>
</evidence>
<dbReference type="GO" id="GO:0004984">
    <property type="term" value="F:olfactory receptor activity"/>
    <property type="evidence" value="ECO:0007669"/>
    <property type="project" value="InterPro"/>
</dbReference>
<keyword evidence="11" id="KW-0325">Glycoprotein</keyword>
<evidence type="ECO:0000256" key="8">
    <source>
        <dbReference type="ARBA" id="ARBA00023136"/>
    </source>
</evidence>
<gene>
    <name evidence="16" type="ORF">XELAEV_18019623mg</name>
</gene>
<keyword evidence="12 13" id="KW-0807">Transducer</keyword>
<dbReference type="OMA" id="SEIFECI"/>
<dbReference type="Gene3D" id="1.20.1070.10">
    <property type="entry name" value="Rhodopsin 7-helix transmembrane proteins"/>
    <property type="match status" value="1"/>
</dbReference>
<keyword evidence="2" id="KW-1003">Cell membrane</keyword>
<feature type="transmembrane region" description="Helical" evidence="14">
    <location>
        <begin position="204"/>
        <end position="226"/>
    </location>
</feature>
<evidence type="ECO:0000256" key="5">
    <source>
        <dbReference type="ARBA" id="ARBA00022725"/>
    </source>
</evidence>
<protein>
    <recommendedName>
        <fullName evidence="15">G-protein coupled receptors family 1 profile domain-containing protein</fullName>
    </recommendedName>
</protein>
<sequence>MLEKNQTLVSEIVLLGFQNLHNFKIPLFSLFLLIYLLIIWENVLIIVLVLYNRNLQSPMYFFLQQLSLTDLLESTNIVPTLLQTVINDGVVLSIVACITQLYFWGVSETFECFLLAVMSYDRYVAICIPLRYSSIMSHRVCVTFILISWATGFGIAVLSVNPITMLQFCDRNTINHFFCDFFPLLGLICSDTSFVQIQAIIQSFPVVICPFILIIVSYMCIAHAILKIVSNTGRQKAFSTCSSHLAVVSLFYGSIIAIYVVPPTGQSQTINKVLSLMFTLVIPMTNPIIYSLKSTDIRETLKKIKKKFRRLFAKLWLGFLGKTSNVWLFFKTQFFRDLSKNDAAKKLNLKIHHLRPAEAVYKSMAEFPILLKFQWSVLDFKIIISDFSGEKLNISGFSGKSLKNVYDSGFRLVFNFYPSFFNNK</sequence>
<evidence type="ECO:0000313" key="17">
    <source>
        <dbReference type="Proteomes" id="UP000694892"/>
    </source>
</evidence>
<feature type="transmembrane region" description="Helical" evidence="14">
    <location>
        <begin position="140"/>
        <end position="160"/>
    </location>
</feature>
<evidence type="ECO:0000256" key="2">
    <source>
        <dbReference type="ARBA" id="ARBA00022475"/>
    </source>
</evidence>
<keyword evidence="7 13" id="KW-0297">G-protein coupled receptor</keyword>
<reference evidence="17" key="1">
    <citation type="journal article" date="2016" name="Nature">
        <title>Genome evolution in the allotetraploid frog Xenopus laevis.</title>
        <authorList>
            <person name="Session A.M."/>
            <person name="Uno Y."/>
            <person name="Kwon T."/>
            <person name="Chapman J.A."/>
            <person name="Toyoda A."/>
            <person name="Takahashi S."/>
            <person name="Fukui A."/>
            <person name="Hikosaka A."/>
            <person name="Suzuki A."/>
            <person name="Kondo M."/>
            <person name="van Heeringen S.J."/>
            <person name="Quigley I."/>
            <person name="Heinz S."/>
            <person name="Ogino H."/>
            <person name="Ochi H."/>
            <person name="Hellsten U."/>
            <person name="Lyons J.B."/>
            <person name="Simakov O."/>
            <person name="Putnam N."/>
            <person name="Stites J."/>
            <person name="Kuroki Y."/>
            <person name="Tanaka T."/>
            <person name="Michiue T."/>
            <person name="Watanabe M."/>
            <person name="Bogdanovic O."/>
            <person name="Lister R."/>
            <person name="Georgiou G."/>
            <person name="Paranjpe S.S."/>
            <person name="van Kruijsbergen I."/>
            <person name="Shu S."/>
            <person name="Carlson J."/>
            <person name="Kinoshita T."/>
            <person name="Ohta Y."/>
            <person name="Mawaribuchi S."/>
            <person name="Jenkins J."/>
            <person name="Grimwood J."/>
            <person name="Schmutz J."/>
            <person name="Mitros T."/>
            <person name="Mozaffari S.V."/>
            <person name="Suzuki Y."/>
            <person name="Haramoto Y."/>
            <person name="Yamamoto T.S."/>
            <person name="Takagi C."/>
            <person name="Heald R."/>
            <person name="Miller K."/>
            <person name="Haudenschild C."/>
            <person name="Kitzman J."/>
            <person name="Nakayama T."/>
            <person name="Izutsu Y."/>
            <person name="Robert J."/>
            <person name="Fortriede J."/>
            <person name="Burns K."/>
            <person name="Lotay V."/>
            <person name="Karimi K."/>
            <person name="Yasuoka Y."/>
            <person name="Dichmann D.S."/>
            <person name="Flajnik M.F."/>
            <person name="Houston D.W."/>
            <person name="Shendure J."/>
            <person name="DuPasquier L."/>
            <person name="Vize P.D."/>
            <person name="Zorn A.M."/>
            <person name="Ito M."/>
            <person name="Marcotte E.M."/>
            <person name="Wallingford J.B."/>
            <person name="Ito Y."/>
            <person name="Asashima M."/>
            <person name="Ueno N."/>
            <person name="Matsuda Y."/>
            <person name="Veenstra G.J."/>
            <person name="Fujiyama A."/>
            <person name="Harland R.M."/>
            <person name="Taira M."/>
            <person name="Rokhsar D.S."/>
        </authorList>
    </citation>
    <scope>NUCLEOTIDE SEQUENCE [LARGE SCALE GENOMIC DNA]</scope>
    <source>
        <strain evidence="17">J</strain>
    </source>
</reference>
<accession>A0A974DFI4</accession>
<keyword evidence="5" id="KW-0552">Olfaction</keyword>
<organism evidence="16 17">
    <name type="scientific">Xenopus laevis</name>
    <name type="common">African clawed frog</name>
    <dbReference type="NCBI Taxonomy" id="8355"/>
    <lineage>
        <taxon>Eukaryota</taxon>
        <taxon>Metazoa</taxon>
        <taxon>Chordata</taxon>
        <taxon>Craniata</taxon>
        <taxon>Vertebrata</taxon>
        <taxon>Euteleostomi</taxon>
        <taxon>Amphibia</taxon>
        <taxon>Batrachia</taxon>
        <taxon>Anura</taxon>
        <taxon>Pipoidea</taxon>
        <taxon>Pipidae</taxon>
        <taxon>Xenopodinae</taxon>
        <taxon>Xenopus</taxon>
        <taxon>Xenopus</taxon>
    </lineage>
</organism>
<feature type="transmembrane region" description="Helical" evidence="14">
    <location>
        <begin position="238"/>
        <end position="261"/>
    </location>
</feature>
<dbReference type="PRINTS" id="PR00237">
    <property type="entry name" value="GPCRRHODOPSN"/>
</dbReference>
<name>A0A974DFI4_XENLA</name>
<evidence type="ECO:0000256" key="7">
    <source>
        <dbReference type="ARBA" id="ARBA00023040"/>
    </source>
</evidence>
<dbReference type="PROSITE" id="PS00237">
    <property type="entry name" value="G_PROTEIN_RECEP_F1_1"/>
    <property type="match status" value="1"/>
</dbReference>
<evidence type="ECO:0000256" key="4">
    <source>
        <dbReference type="ARBA" id="ARBA00022692"/>
    </source>
</evidence>
<dbReference type="Pfam" id="PF13853">
    <property type="entry name" value="7tm_4"/>
    <property type="match status" value="1"/>
</dbReference>
<keyword evidence="9" id="KW-1015">Disulfide bond</keyword>
<dbReference type="PANTHER" id="PTHR24242:SF398">
    <property type="entry name" value="OLFACTORY RECEPTOR 11L1-LIKE"/>
    <property type="match status" value="1"/>
</dbReference>
<dbReference type="SUPFAM" id="SSF81321">
    <property type="entry name" value="Family A G protein-coupled receptor-like"/>
    <property type="match status" value="1"/>
</dbReference>
<dbReference type="InterPro" id="IPR000725">
    <property type="entry name" value="Olfact_rcpt"/>
</dbReference>
<dbReference type="GO" id="GO:0005886">
    <property type="term" value="C:plasma membrane"/>
    <property type="evidence" value="ECO:0007669"/>
    <property type="project" value="UniProtKB-SubCell"/>
</dbReference>
<comment type="subcellular location">
    <subcellularLocation>
        <location evidence="1">Cell membrane</location>
        <topology evidence="1">Multi-pass membrane protein</topology>
    </subcellularLocation>
</comment>
<evidence type="ECO:0000256" key="1">
    <source>
        <dbReference type="ARBA" id="ARBA00004651"/>
    </source>
</evidence>
<proteinExistence type="inferred from homology"/>
<keyword evidence="3" id="KW-0716">Sensory transduction</keyword>
<feature type="domain" description="G-protein coupled receptors family 1 profile" evidence="15">
    <location>
        <begin position="41"/>
        <end position="290"/>
    </location>
</feature>
<evidence type="ECO:0000256" key="13">
    <source>
        <dbReference type="RuleBase" id="RU000688"/>
    </source>
</evidence>
<evidence type="ECO:0000256" key="11">
    <source>
        <dbReference type="ARBA" id="ARBA00023180"/>
    </source>
</evidence>
<dbReference type="PROSITE" id="PS50262">
    <property type="entry name" value="G_PROTEIN_RECEP_F1_2"/>
    <property type="match status" value="1"/>
</dbReference>
<keyword evidence="4 13" id="KW-0812">Transmembrane</keyword>
<dbReference type="AlphaFoldDB" id="A0A974DFI4"/>
<dbReference type="EMBL" id="CM004470">
    <property type="protein sequence ID" value="OCT91004.1"/>
    <property type="molecule type" value="Genomic_DNA"/>
</dbReference>
<comment type="similarity">
    <text evidence="13">Belongs to the G-protein coupled receptor 1 family.</text>
</comment>
<evidence type="ECO:0000259" key="15">
    <source>
        <dbReference type="PROSITE" id="PS50262"/>
    </source>
</evidence>
<evidence type="ECO:0000256" key="10">
    <source>
        <dbReference type="ARBA" id="ARBA00023170"/>
    </source>
</evidence>
<feature type="transmembrane region" description="Helical" evidence="14">
    <location>
        <begin position="27"/>
        <end position="51"/>
    </location>
</feature>
<evidence type="ECO:0000256" key="6">
    <source>
        <dbReference type="ARBA" id="ARBA00022989"/>
    </source>
</evidence>
<dbReference type="PRINTS" id="PR00245">
    <property type="entry name" value="OLFACTORYR"/>
</dbReference>
<dbReference type="FunFam" id="1.20.1070.10:FF:000010">
    <property type="entry name" value="Olfactory receptor"/>
    <property type="match status" value="1"/>
</dbReference>
<dbReference type="Proteomes" id="UP000694892">
    <property type="component" value="Chromosome 3L"/>
</dbReference>
<keyword evidence="10 13" id="KW-0675">Receptor</keyword>
<evidence type="ECO:0000256" key="3">
    <source>
        <dbReference type="ARBA" id="ARBA00022606"/>
    </source>
</evidence>
<dbReference type="InterPro" id="IPR017452">
    <property type="entry name" value="GPCR_Rhodpsn_7TM"/>
</dbReference>
<evidence type="ECO:0000256" key="12">
    <source>
        <dbReference type="ARBA" id="ARBA00023224"/>
    </source>
</evidence>
<keyword evidence="8 14" id="KW-0472">Membrane</keyword>
<dbReference type="InterPro" id="IPR000276">
    <property type="entry name" value="GPCR_Rhodpsn"/>
</dbReference>
<feature type="transmembrane region" description="Helical" evidence="14">
    <location>
        <begin position="311"/>
        <end position="330"/>
    </location>
</feature>
<keyword evidence="6 14" id="KW-1133">Transmembrane helix</keyword>
<feature type="transmembrane region" description="Helical" evidence="14">
    <location>
        <begin position="273"/>
        <end position="290"/>
    </location>
</feature>
<dbReference type="PANTHER" id="PTHR24242">
    <property type="entry name" value="G-PROTEIN COUPLED RECEPTOR"/>
    <property type="match status" value="1"/>
</dbReference>
<dbReference type="InterPro" id="IPR050939">
    <property type="entry name" value="Olfactory_GPCR1"/>
</dbReference>
<evidence type="ECO:0000313" key="16">
    <source>
        <dbReference type="EMBL" id="OCT91004.1"/>
    </source>
</evidence>